<dbReference type="InterPro" id="IPR015262">
    <property type="entry name" value="tRNA_Ile_lys_synt_subst-bd"/>
</dbReference>
<comment type="function">
    <text evidence="8">Ligates lysine onto the cytidine present at position 34 of the AUA codon-specific tRNA(Ile) that contains the anticodon CAU, in an ATP-dependent manner. Cytidine is converted to lysidine, thus changing the amino acid specificity of the tRNA from methionine to isoleucine.</text>
</comment>
<feature type="binding site" evidence="8">
    <location>
        <begin position="21"/>
        <end position="26"/>
    </location>
    <ligand>
        <name>ATP</name>
        <dbReference type="ChEBI" id="CHEBI:30616"/>
    </ligand>
</feature>
<dbReference type="AlphaFoldDB" id="A0A2P5SWD5"/>
<keyword evidence="6 8" id="KW-0067">ATP-binding</keyword>
<dbReference type="Proteomes" id="UP000296144">
    <property type="component" value="Unassembled WGS sequence"/>
</dbReference>
<dbReference type="SUPFAM" id="SSF52402">
    <property type="entry name" value="Adenine nucleotide alpha hydrolases-like"/>
    <property type="match status" value="1"/>
</dbReference>
<evidence type="ECO:0000313" key="10">
    <source>
        <dbReference type="EMBL" id="PPI86634.1"/>
    </source>
</evidence>
<evidence type="ECO:0000256" key="3">
    <source>
        <dbReference type="ARBA" id="ARBA00022598"/>
    </source>
</evidence>
<dbReference type="InterPro" id="IPR012795">
    <property type="entry name" value="tRNA_Ile_lys_synt_N"/>
</dbReference>
<dbReference type="Pfam" id="PF01171">
    <property type="entry name" value="ATP_bind_3"/>
    <property type="match status" value="1"/>
</dbReference>
<feature type="domain" description="Lysidine-tRNA(Ile) synthetase C-terminal" evidence="9">
    <location>
        <begin position="360"/>
        <end position="432"/>
    </location>
</feature>
<comment type="similarity">
    <text evidence="8">Belongs to the tRNA(Ile)-lysidine synthase family.</text>
</comment>
<dbReference type="SUPFAM" id="SSF56037">
    <property type="entry name" value="PheT/TilS domain"/>
    <property type="match status" value="1"/>
</dbReference>
<dbReference type="Pfam" id="PF11734">
    <property type="entry name" value="TilS_C"/>
    <property type="match status" value="1"/>
</dbReference>
<dbReference type="CDD" id="cd01992">
    <property type="entry name" value="TilS_N"/>
    <property type="match status" value="1"/>
</dbReference>
<evidence type="ECO:0000259" key="9">
    <source>
        <dbReference type="SMART" id="SM00977"/>
    </source>
</evidence>
<evidence type="ECO:0000256" key="1">
    <source>
        <dbReference type="ARBA" id="ARBA00004496"/>
    </source>
</evidence>
<dbReference type="PANTHER" id="PTHR43033:SF1">
    <property type="entry name" value="TRNA(ILE)-LYSIDINE SYNTHASE-RELATED"/>
    <property type="match status" value="1"/>
</dbReference>
<organism evidence="10 11">
    <name type="scientific">Candidatus Pantoea edessiphila</name>
    <dbReference type="NCBI Taxonomy" id="2044610"/>
    <lineage>
        <taxon>Bacteria</taxon>
        <taxon>Pseudomonadati</taxon>
        <taxon>Pseudomonadota</taxon>
        <taxon>Gammaproteobacteria</taxon>
        <taxon>Enterobacterales</taxon>
        <taxon>Erwiniaceae</taxon>
        <taxon>Pantoea</taxon>
    </lineage>
</organism>
<dbReference type="SUPFAM" id="SSF82829">
    <property type="entry name" value="MesJ substrate recognition domain-like"/>
    <property type="match status" value="1"/>
</dbReference>
<dbReference type="GO" id="GO:0005524">
    <property type="term" value="F:ATP binding"/>
    <property type="evidence" value="ECO:0007669"/>
    <property type="project" value="UniProtKB-UniRule"/>
</dbReference>
<sequence length="452" mass="53094">MYFSKIDSLLNDHSKNVVAFSGGIDSTVLLHYLYIWQKNHPKSSVRAIHINHGLHIKSNYWANHCEQICCRWQLHCTILRVNIENNSKFGIEAIARKKRYQALIQSLYPEEILLTAHHLNDQCETMLLALKRGSGPAGLSAIYPTMKIGKNTILRPLLEYSRESIENYAKKYHLTWIEDESNYDTSYDRNFIRKLILPKIISKWPNFIKTVSRSSTLCREQELLIDELLINQLDNLIKEDGSLYFLPLLEMSNIKVYALLRRWIANQGRLTPSYNQLKLIYYKIIINQKQNMQPCIQIGTYEIRRFRKCLYLLTINKSLKNNKILWPDLNISLVLPQNLGLLKADYTKNTLRLPANNEYVSIQFYANGYFHLLGYQNKRQIKKIWQNLNIPPWDRYRIPLIYYNDTLISAVNLFITTDGCILNNDSGWQVLWCQKPNDYTSKNAYIADLIKF</sequence>
<evidence type="ECO:0000256" key="8">
    <source>
        <dbReference type="HAMAP-Rule" id="MF_01161"/>
    </source>
</evidence>
<keyword evidence="11" id="KW-1185">Reference proteome</keyword>
<proteinExistence type="inferred from homology"/>
<reference evidence="10 11" key="1">
    <citation type="journal article" date="2018" name="Genome Biol. Evol.">
        <title>Cladogenesis and Genomic Streamlining in Extracellular Endosymbionts of Tropical Stink Bugs.</title>
        <authorList>
            <person name="Otero-Bravo A."/>
            <person name="Goffredi S."/>
            <person name="Sabree Z.L."/>
        </authorList>
    </citation>
    <scope>NUCLEOTIDE SEQUENCE [LARGE SCALE GENOMIC DNA]</scope>
    <source>
        <strain evidence="10 11">SoEL</strain>
    </source>
</reference>
<dbReference type="Gene3D" id="1.20.59.20">
    <property type="match status" value="1"/>
</dbReference>
<dbReference type="GO" id="GO:0006400">
    <property type="term" value="P:tRNA modification"/>
    <property type="evidence" value="ECO:0007669"/>
    <property type="project" value="UniProtKB-UniRule"/>
</dbReference>
<dbReference type="InterPro" id="IPR014729">
    <property type="entry name" value="Rossmann-like_a/b/a_fold"/>
</dbReference>
<keyword evidence="5 8" id="KW-0547">Nucleotide-binding</keyword>
<evidence type="ECO:0000256" key="4">
    <source>
        <dbReference type="ARBA" id="ARBA00022694"/>
    </source>
</evidence>
<dbReference type="NCBIfam" id="TIGR02432">
    <property type="entry name" value="lysidine_TilS_N"/>
    <property type="match status" value="1"/>
</dbReference>
<comment type="catalytic activity">
    <reaction evidence="7 8">
        <text>cytidine(34) in tRNA(Ile2) + L-lysine + ATP = lysidine(34) in tRNA(Ile2) + AMP + diphosphate + H(+)</text>
        <dbReference type="Rhea" id="RHEA:43744"/>
        <dbReference type="Rhea" id="RHEA-COMP:10625"/>
        <dbReference type="Rhea" id="RHEA-COMP:10670"/>
        <dbReference type="ChEBI" id="CHEBI:15378"/>
        <dbReference type="ChEBI" id="CHEBI:30616"/>
        <dbReference type="ChEBI" id="CHEBI:32551"/>
        <dbReference type="ChEBI" id="CHEBI:33019"/>
        <dbReference type="ChEBI" id="CHEBI:82748"/>
        <dbReference type="ChEBI" id="CHEBI:83665"/>
        <dbReference type="ChEBI" id="CHEBI:456215"/>
        <dbReference type="EC" id="6.3.4.19"/>
    </reaction>
</comment>
<dbReference type="GO" id="GO:0032267">
    <property type="term" value="F:tRNA(Ile)-lysidine synthase activity"/>
    <property type="evidence" value="ECO:0007669"/>
    <property type="project" value="UniProtKB-EC"/>
</dbReference>
<gene>
    <name evidence="8 10" type="primary">tilS</name>
    <name evidence="10" type="ORF">CRV10_02215</name>
</gene>
<dbReference type="NCBIfam" id="TIGR02433">
    <property type="entry name" value="lysidine_TilS_C"/>
    <property type="match status" value="1"/>
</dbReference>
<comment type="caution">
    <text evidence="10">The sequence shown here is derived from an EMBL/GenBank/DDBJ whole genome shotgun (WGS) entry which is preliminary data.</text>
</comment>
<accession>A0A2P5SWD5</accession>
<dbReference type="PANTHER" id="PTHR43033">
    <property type="entry name" value="TRNA(ILE)-LYSIDINE SYNTHASE-RELATED"/>
    <property type="match status" value="1"/>
</dbReference>
<dbReference type="SMART" id="SM00977">
    <property type="entry name" value="TilS_C"/>
    <property type="match status" value="1"/>
</dbReference>
<evidence type="ECO:0000313" key="11">
    <source>
        <dbReference type="Proteomes" id="UP000296144"/>
    </source>
</evidence>
<dbReference type="InterPro" id="IPR012094">
    <property type="entry name" value="tRNA_Ile_lys_synt"/>
</dbReference>
<keyword evidence="3 8" id="KW-0436">Ligase</keyword>
<dbReference type="InterPro" id="IPR011063">
    <property type="entry name" value="TilS/TtcA_N"/>
</dbReference>
<dbReference type="Gene3D" id="3.40.50.620">
    <property type="entry name" value="HUPs"/>
    <property type="match status" value="1"/>
</dbReference>
<dbReference type="EC" id="6.3.4.19" evidence="8"/>
<dbReference type="Pfam" id="PF09179">
    <property type="entry name" value="TilS"/>
    <property type="match status" value="1"/>
</dbReference>
<evidence type="ECO:0000256" key="5">
    <source>
        <dbReference type="ARBA" id="ARBA00022741"/>
    </source>
</evidence>
<keyword evidence="4 8" id="KW-0819">tRNA processing</keyword>
<evidence type="ECO:0000256" key="7">
    <source>
        <dbReference type="ARBA" id="ARBA00048539"/>
    </source>
</evidence>
<evidence type="ECO:0000256" key="6">
    <source>
        <dbReference type="ARBA" id="ARBA00022840"/>
    </source>
</evidence>
<comment type="domain">
    <text evidence="8">The N-terminal region contains the highly conserved SGGXDS motif, predicted to be a P-loop motif involved in ATP binding.</text>
</comment>
<dbReference type="GO" id="GO:0005737">
    <property type="term" value="C:cytoplasm"/>
    <property type="evidence" value="ECO:0007669"/>
    <property type="project" value="UniProtKB-SubCell"/>
</dbReference>
<evidence type="ECO:0000256" key="2">
    <source>
        <dbReference type="ARBA" id="ARBA00022490"/>
    </source>
</evidence>
<dbReference type="OrthoDB" id="9807403at2"/>
<protein>
    <recommendedName>
        <fullName evidence="8">tRNA(Ile)-lysidine synthase</fullName>
        <ecNumber evidence="8">6.3.4.19</ecNumber>
    </recommendedName>
    <alternativeName>
        <fullName evidence="8">tRNA(Ile)-2-lysyl-cytidine synthase</fullName>
    </alternativeName>
    <alternativeName>
        <fullName evidence="8">tRNA(Ile)-lysidine synthetase</fullName>
    </alternativeName>
</protein>
<dbReference type="HAMAP" id="MF_01161">
    <property type="entry name" value="tRNA_Ile_lys_synt"/>
    <property type="match status" value="1"/>
</dbReference>
<dbReference type="InterPro" id="IPR012796">
    <property type="entry name" value="Lysidine-tRNA-synth_C"/>
</dbReference>
<comment type="subcellular location">
    <subcellularLocation>
        <location evidence="1 8">Cytoplasm</location>
    </subcellularLocation>
</comment>
<dbReference type="RefSeq" id="WP_136130210.1">
    <property type="nucleotide sequence ID" value="NZ_PDKU01000002.1"/>
</dbReference>
<keyword evidence="2 8" id="KW-0963">Cytoplasm</keyword>
<name>A0A2P5SWD5_9GAMM</name>
<dbReference type="EMBL" id="PDKU01000002">
    <property type="protein sequence ID" value="PPI86634.1"/>
    <property type="molecule type" value="Genomic_DNA"/>
</dbReference>